<comment type="function">
    <text evidence="1 12">Required for the export of heme to the periplasm for the biogenesis of c-type cytochromes.</text>
</comment>
<keyword evidence="10 12" id="KW-1133">Transmembrane helix</keyword>
<evidence type="ECO:0000256" key="9">
    <source>
        <dbReference type="ARBA" id="ARBA00022748"/>
    </source>
</evidence>
<organism evidence="13 14">
    <name type="scientific">Devosia crocina</name>
    <dbReference type="NCBI Taxonomy" id="429728"/>
    <lineage>
        <taxon>Bacteria</taxon>
        <taxon>Pseudomonadati</taxon>
        <taxon>Pseudomonadota</taxon>
        <taxon>Alphaproteobacteria</taxon>
        <taxon>Hyphomicrobiales</taxon>
        <taxon>Devosiaceae</taxon>
        <taxon>Devosia</taxon>
    </lineage>
</organism>
<protein>
    <recommendedName>
        <fullName evidence="4 12">Heme exporter protein D</fullName>
    </recommendedName>
</protein>
<keyword evidence="8 12" id="KW-0812">Transmembrane</keyword>
<dbReference type="GO" id="GO:0017004">
    <property type="term" value="P:cytochrome complex assembly"/>
    <property type="evidence" value="ECO:0007669"/>
    <property type="project" value="UniProtKB-KW"/>
</dbReference>
<accession>A0A1I7NSA0</accession>
<comment type="similarity">
    <text evidence="3 12">Belongs to the CcmD/CycX/HelD family.</text>
</comment>
<dbReference type="AlphaFoldDB" id="A0A1I7NSA0"/>
<evidence type="ECO:0000256" key="8">
    <source>
        <dbReference type="ARBA" id="ARBA00022692"/>
    </source>
</evidence>
<sequence>MIALGDHAEFILAAYAGVFVTLALVISWTVVAARRTTRRLEELGDTRRADNANP</sequence>
<dbReference type="GO" id="GO:0005886">
    <property type="term" value="C:plasma membrane"/>
    <property type="evidence" value="ECO:0007669"/>
    <property type="project" value="UniProtKB-SubCell"/>
</dbReference>
<keyword evidence="5 12" id="KW-0813">Transport</keyword>
<evidence type="ECO:0000256" key="12">
    <source>
        <dbReference type="RuleBase" id="RU363101"/>
    </source>
</evidence>
<evidence type="ECO:0000256" key="7">
    <source>
        <dbReference type="ARBA" id="ARBA00022519"/>
    </source>
</evidence>
<keyword evidence="9 12" id="KW-0201">Cytochrome c-type biogenesis</keyword>
<keyword evidence="14" id="KW-1185">Reference proteome</keyword>
<evidence type="ECO:0000256" key="3">
    <source>
        <dbReference type="ARBA" id="ARBA00008741"/>
    </source>
</evidence>
<dbReference type="RefSeq" id="WP_092425876.1">
    <property type="nucleotide sequence ID" value="NZ_FPCK01000003.1"/>
</dbReference>
<proteinExistence type="inferred from homology"/>
<dbReference type="NCBIfam" id="TIGR03141">
    <property type="entry name" value="cytochro_ccmD"/>
    <property type="match status" value="1"/>
</dbReference>
<evidence type="ECO:0000256" key="2">
    <source>
        <dbReference type="ARBA" id="ARBA00004377"/>
    </source>
</evidence>
<dbReference type="Proteomes" id="UP000199074">
    <property type="component" value="Unassembled WGS sequence"/>
</dbReference>
<gene>
    <name evidence="13" type="ORF">SAMN05216456_2980</name>
</gene>
<keyword evidence="7 12" id="KW-0997">Cell inner membrane</keyword>
<keyword evidence="6 12" id="KW-1003">Cell membrane</keyword>
<evidence type="ECO:0000256" key="4">
    <source>
        <dbReference type="ARBA" id="ARBA00016461"/>
    </source>
</evidence>
<dbReference type="GO" id="GO:0015886">
    <property type="term" value="P:heme transport"/>
    <property type="evidence" value="ECO:0007669"/>
    <property type="project" value="InterPro"/>
</dbReference>
<dbReference type="Pfam" id="PF04995">
    <property type="entry name" value="CcmD"/>
    <property type="match status" value="1"/>
</dbReference>
<evidence type="ECO:0000256" key="6">
    <source>
        <dbReference type="ARBA" id="ARBA00022475"/>
    </source>
</evidence>
<comment type="subcellular location">
    <subcellularLocation>
        <location evidence="2 12">Cell inner membrane</location>
        <topology evidence="2 12">Single-pass membrane protein</topology>
    </subcellularLocation>
</comment>
<dbReference type="STRING" id="429728.SAMN05216456_2980"/>
<evidence type="ECO:0000256" key="10">
    <source>
        <dbReference type="ARBA" id="ARBA00022989"/>
    </source>
</evidence>
<feature type="transmembrane region" description="Helical" evidence="12">
    <location>
        <begin position="12"/>
        <end position="33"/>
    </location>
</feature>
<dbReference type="EMBL" id="FPCK01000003">
    <property type="protein sequence ID" value="SFV37549.1"/>
    <property type="molecule type" value="Genomic_DNA"/>
</dbReference>
<evidence type="ECO:0000313" key="14">
    <source>
        <dbReference type="Proteomes" id="UP000199074"/>
    </source>
</evidence>
<evidence type="ECO:0000313" key="13">
    <source>
        <dbReference type="EMBL" id="SFV37549.1"/>
    </source>
</evidence>
<evidence type="ECO:0000256" key="1">
    <source>
        <dbReference type="ARBA" id="ARBA00002442"/>
    </source>
</evidence>
<name>A0A1I7NSA0_9HYPH</name>
<evidence type="ECO:0000256" key="5">
    <source>
        <dbReference type="ARBA" id="ARBA00022448"/>
    </source>
</evidence>
<dbReference type="InterPro" id="IPR007078">
    <property type="entry name" value="Haem_export_protD_CcmD"/>
</dbReference>
<reference evidence="13 14" key="1">
    <citation type="submission" date="2016-10" db="EMBL/GenBank/DDBJ databases">
        <authorList>
            <person name="de Groot N.N."/>
        </authorList>
    </citation>
    <scope>NUCLEOTIDE SEQUENCE [LARGE SCALE GENOMIC DNA]</scope>
    <source>
        <strain evidence="13 14">IPL20</strain>
    </source>
</reference>
<keyword evidence="11 12" id="KW-0472">Membrane</keyword>
<evidence type="ECO:0000256" key="11">
    <source>
        <dbReference type="ARBA" id="ARBA00023136"/>
    </source>
</evidence>